<keyword evidence="1" id="KW-0472">Membrane</keyword>
<feature type="transmembrane region" description="Helical" evidence="1">
    <location>
        <begin position="106"/>
        <end position="133"/>
    </location>
</feature>
<comment type="caution">
    <text evidence="2">The sequence shown here is derived from an EMBL/GenBank/DDBJ whole genome shotgun (WGS) entry which is preliminary data.</text>
</comment>
<name>A0A6I1MLF6_9CLOT</name>
<keyword evidence="1" id="KW-1133">Transmembrane helix</keyword>
<feature type="transmembrane region" description="Helical" evidence="1">
    <location>
        <begin position="176"/>
        <end position="195"/>
    </location>
</feature>
<sequence length="248" mass="28857">MLITLIKNEFLKQKRNLLLLMVLMIPIGVGILLSVDLIIRYENWLLPKAQKIGISSWTLLVKEQRILYFNDFMPLFSAIIIGELLECEYKNNGWLLNMTQPIKRRSILFSKYITSIIYVVIMLTSNIIVLIILGKIFNFPESLPWNYFITMFSIQLISSCAVMVIHLFITIKNKNVLISFGIAALLSIVSSNLYYNKSFISNINPYNFALVSYKQNMYEVNNVHIISFIFIIGGFFLLNKYFKCKKVY</sequence>
<feature type="transmembrane region" description="Helical" evidence="1">
    <location>
        <begin position="223"/>
        <end position="242"/>
    </location>
</feature>
<keyword evidence="1" id="KW-0812">Transmembrane</keyword>
<dbReference type="Pfam" id="PF12730">
    <property type="entry name" value="ABC2_membrane_4"/>
    <property type="match status" value="1"/>
</dbReference>
<evidence type="ECO:0000313" key="2">
    <source>
        <dbReference type="EMBL" id="MPQ42947.1"/>
    </source>
</evidence>
<proteinExistence type="predicted"/>
<dbReference type="EMBL" id="WHJC01000029">
    <property type="protein sequence ID" value="MPQ42947.1"/>
    <property type="molecule type" value="Genomic_DNA"/>
</dbReference>
<dbReference type="Proteomes" id="UP000430345">
    <property type="component" value="Unassembled WGS sequence"/>
</dbReference>
<reference evidence="2 3" key="1">
    <citation type="submission" date="2019-10" db="EMBL/GenBank/DDBJ databases">
        <title>The Genome Sequence of Clostridium tarantellae Isolated from Fish Brain.</title>
        <authorList>
            <person name="Bano L."/>
            <person name="Kiel M."/>
            <person name="Sales G."/>
            <person name="Doxey A.C."/>
            <person name="Mansfield M.J."/>
            <person name="Schiavone M."/>
            <person name="Rossetto O."/>
            <person name="Pirazzini M."/>
            <person name="Dobrindt U."/>
            <person name="Montecucco C."/>
        </authorList>
    </citation>
    <scope>NUCLEOTIDE SEQUENCE [LARGE SCALE GENOMIC DNA]</scope>
    <source>
        <strain evidence="2 3">DSM 3997</strain>
    </source>
</reference>
<organism evidence="2 3">
    <name type="scientific">Clostridium tarantellae</name>
    <dbReference type="NCBI Taxonomy" id="39493"/>
    <lineage>
        <taxon>Bacteria</taxon>
        <taxon>Bacillati</taxon>
        <taxon>Bacillota</taxon>
        <taxon>Clostridia</taxon>
        <taxon>Eubacteriales</taxon>
        <taxon>Clostridiaceae</taxon>
        <taxon>Clostridium</taxon>
    </lineage>
</organism>
<feature type="transmembrane region" description="Helical" evidence="1">
    <location>
        <begin position="66"/>
        <end position="85"/>
    </location>
</feature>
<feature type="transmembrane region" description="Helical" evidence="1">
    <location>
        <begin position="145"/>
        <end position="169"/>
    </location>
</feature>
<evidence type="ECO:0000313" key="3">
    <source>
        <dbReference type="Proteomes" id="UP000430345"/>
    </source>
</evidence>
<gene>
    <name evidence="2" type="ORF">GBZ86_04145</name>
</gene>
<dbReference type="OrthoDB" id="3190532at2"/>
<evidence type="ECO:0000256" key="1">
    <source>
        <dbReference type="SAM" id="Phobius"/>
    </source>
</evidence>
<dbReference type="AlphaFoldDB" id="A0A6I1MLF6"/>
<feature type="transmembrane region" description="Helical" evidence="1">
    <location>
        <begin position="17"/>
        <end position="39"/>
    </location>
</feature>
<keyword evidence="3" id="KW-1185">Reference proteome</keyword>
<accession>A0A6I1MLF6</accession>
<protein>
    <submittedName>
        <fullName evidence="2">ABC transporter permease</fullName>
    </submittedName>
</protein>
<dbReference type="RefSeq" id="WP_152888029.1">
    <property type="nucleotide sequence ID" value="NZ_WHJC01000029.1"/>
</dbReference>